<evidence type="ECO:0000313" key="3">
    <source>
        <dbReference type="EMBL" id="GHB45976.1"/>
    </source>
</evidence>
<comment type="caution">
    <text evidence="3">The sequence shown here is derived from an EMBL/GenBank/DDBJ whole genome shotgun (WGS) entry which is preliminary data.</text>
</comment>
<dbReference type="Proteomes" id="UP000637980">
    <property type="component" value="Unassembled WGS sequence"/>
</dbReference>
<reference evidence="4" key="1">
    <citation type="journal article" date="2019" name="Int. J. Syst. Evol. Microbiol.">
        <title>The Global Catalogue of Microorganisms (GCM) 10K type strain sequencing project: providing services to taxonomists for standard genome sequencing and annotation.</title>
        <authorList>
            <consortium name="The Broad Institute Genomics Platform"/>
            <consortium name="The Broad Institute Genome Sequencing Center for Infectious Disease"/>
            <person name="Wu L."/>
            <person name="Ma J."/>
        </authorList>
    </citation>
    <scope>NUCLEOTIDE SEQUENCE [LARGE SCALE GENOMIC DNA]</scope>
    <source>
        <strain evidence="4">KCTC 12861</strain>
    </source>
</reference>
<proteinExistence type="predicted"/>
<dbReference type="Pfam" id="PF03050">
    <property type="entry name" value="DDE_Tnp_IS66"/>
    <property type="match status" value="1"/>
</dbReference>
<organism evidence="3 4">
    <name type="scientific">Pseudovibrio japonicus</name>
    <dbReference type="NCBI Taxonomy" id="366534"/>
    <lineage>
        <taxon>Bacteria</taxon>
        <taxon>Pseudomonadati</taxon>
        <taxon>Pseudomonadota</taxon>
        <taxon>Alphaproteobacteria</taxon>
        <taxon>Hyphomicrobiales</taxon>
        <taxon>Stappiaceae</taxon>
        <taxon>Pseudovibrio</taxon>
    </lineage>
</organism>
<dbReference type="InterPro" id="IPR004291">
    <property type="entry name" value="Transposase_IS66_central"/>
</dbReference>
<feature type="domain" description="Transposase IS66 C-terminal" evidence="2">
    <location>
        <begin position="134"/>
        <end position="170"/>
    </location>
</feature>
<dbReference type="InterPro" id="IPR039552">
    <property type="entry name" value="IS66_C"/>
</dbReference>
<evidence type="ECO:0000313" key="4">
    <source>
        <dbReference type="Proteomes" id="UP000637980"/>
    </source>
</evidence>
<name>A0ABQ3ER73_9HYPH</name>
<feature type="domain" description="Transposase IS66 central" evidence="1">
    <location>
        <begin position="4"/>
        <end position="92"/>
    </location>
</feature>
<protein>
    <recommendedName>
        <fullName evidence="5">Transposase</fullName>
    </recommendedName>
</protein>
<keyword evidence="4" id="KW-1185">Reference proteome</keyword>
<accession>A0ABQ3ER73</accession>
<dbReference type="EMBL" id="BMXE01000009">
    <property type="protein sequence ID" value="GHB45976.1"/>
    <property type="molecule type" value="Genomic_DNA"/>
</dbReference>
<evidence type="ECO:0008006" key="5">
    <source>
        <dbReference type="Google" id="ProtNLM"/>
    </source>
</evidence>
<evidence type="ECO:0000259" key="1">
    <source>
        <dbReference type="Pfam" id="PF03050"/>
    </source>
</evidence>
<gene>
    <name evidence="3" type="ORF">GCM10007094_39100</name>
</gene>
<dbReference type="PANTHER" id="PTHR33678">
    <property type="entry name" value="BLL1576 PROTEIN"/>
    <property type="match status" value="1"/>
</dbReference>
<dbReference type="InterPro" id="IPR052344">
    <property type="entry name" value="Transposase-related"/>
</dbReference>
<dbReference type="Pfam" id="PF13817">
    <property type="entry name" value="DDE_Tnp_IS66_C"/>
    <property type="match status" value="1"/>
</dbReference>
<evidence type="ECO:0000259" key="2">
    <source>
        <dbReference type="Pfam" id="PF13817"/>
    </source>
</evidence>
<sequence length="170" mass="18904">MPGAYTGFNGSLGEDKVTEIGCPAHISCKFIDIHAPQGSSIVDVAIQRISTLNEIEKQVCSKPPPERVKLWQMQAKPAFDDREDWLHSQLDNRHLDAGQQLSRTRNDTCRFGTKELSLQGITRGGRKTATTANTLIQNVKLNNVNPQAWLTLVLDQTADQKLNHTSDLMP</sequence>
<dbReference type="PANTHER" id="PTHR33678:SF1">
    <property type="entry name" value="BLL1576 PROTEIN"/>
    <property type="match status" value="1"/>
</dbReference>